<proteinExistence type="predicted"/>
<feature type="compositionally biased region" description="Basic and acidic residues" evidence="7">
    <location>
        <begin position="293"/>
        <end position="306"/>
    </location>
</feature>
<dbReference type="PANTHER" id="PTHR15910">
    <property type="entry name" value="ARCHAEMETZINCIN"/>
    <property type="match status" value="1"/>
</dbReference>
<evidence type="ECO:0000256" key="2">
    <source>
        <dbReference type="ARBA" id="ARBA00022670"/>
    </source>
</evidence>
<sequence length="315" mass="35206">MEQEALHTPGTAFEQRDFIGPNDTRRVMHLMALGPEEPSPKVMQVLQEACAAFFSPLRVAVIRNRPEKKDITPLRCASPEGRHAEHPAPQPLASEDVLKRLAAGLRSDSLLTCALTLSPLSSDGKRSFGASDWSRRVGVFSLASILEEPLCPLVMERTAKFLLHQVTHMFGLLHCCYFRCLMNGAAHQEEADGRPPYLCGVCLKKLQLVTSMDPLMRYMHLARFWAWAGSPQIALWYETRVRVVRSTFSTSQVHLPPTPRLRPPSKDKRSTGPSEDTVHSEAGSTSRAWWRQAPKEDEARSEDEMLLKVSPGSSP</sequence>
<keyword evidence="6 9" id="KW-0482">Metalloprotease</keyword>
<dbReference type="AlphaFoldDB" id="A0A9P1CK08"/>
<dbReference type="EMBL" id="CAMXCT020001760">
    <property type="protein sequence ID" value="CAL1146181.1"/>
    <property type="molecule type" value="Genomic_DNA"/>
</dbReference>
<dbReference type="OrthoDB" id="194149at2759"/>
<evidence type="ECO:0000256" key="5">
    <source>
        <dbReference type="ARBA" id="ARBA00022833"/>
    </source>
</evidence>
<dbReference type="GO" id="GO:0008237">
    <property type="term" value="F:metallopeptidase activity"/>
    <property type="evidence" value="ECO:0007669"/>
    <property type="project" value="UniProtKB-KW"/>
</dbReference>
<reference evidence="9 10" key="2">
    <citation type="submission" date="2024-05" db="EMBL/GenBank/DDBJ databases">
        <authorList>
            <person name="Chen Y."/>
            <person name="Shah S."/>
            <person name="Dougan E. K."/>
            <person name="Thang M."/>
            <person name="Chan C."/>
        </authorList>
    </citation>
    <scope>NUCLEOTIDE SEQUENCE [LARGE SCALE GENOMIC DNA]</scope>
</reference>
<name>A0A9P1CK08_9DINO</name>
<dbReference type="GO" id="GO:0046872">
    <property type="term" value="F:metal ion binding"/>
    <property type="evidence" value="ECO:0007669"/>
    <property type="project" value="UniProtKB-KW"/>
</dbReference>
<keyword evidence="3" id="KW-0479">Metal-binding</keyword>
<dbReference type="Pfam" id="PF07998">
    <property type="entry name" value="Peptidase_M54"/>
    <property type="match status" value="1"/>
</dbReference>
<dbReference type="CDD" id="cd11375">
    <property type="entry name" value="Peptidase_M54"/>
    <property type="match status" value="1"/>
</dbReference>
<evidence type="ECO:0000313" key="10">
    <source>
        <dbReference type="Proteomes" id="UP001152797"/>
    </source>
</evidence>
<comment type="caution">
    <text evidence="8">The sequence shown here is derived from an EMBL/GenBank/DDBJ whole genome shotgun (WGS) entry which is preliminary data.</text>
</comment>
<protein>
    <submittedName>
        <fullName evidence="9">Archaemetzincin-2 (Archeobacteria l metalloproteinase-like protein 2)</fullName>
    </submittedName>
</protein>
<evidence type="ECO:0000313" key="8">
    <source>
        <dbReference type="EMBL" id="CAI3992806.1"/>
    </source>
</evidence>
<dbReference type="InterPro" id="IPR024079">
    <property type="entry name" value="MetalloPept_cat_dom_sf"/>
</dbReference>
<evidence type="ECO:0000256" key="7">
    <source>
        <dbReference type="SAM" id="MobiDB-lite"/>
    </source>
</evidence>
<organism evidence="8">
    <name type="scientific">Cladocopium goreaui</name>
    <dbReference type="NCBI Taxonomy" id="2562237"/>
    <lineage>
        <taxon>Eukaryota</taxon>
        <taxon>Sar</taxon>
        <taxon>Alveolata</taxon>
        <taxon>Dinophyceae</taxon>
        <taxon>Suessiales</taxon>
        <taxon>Symbiodiniaceae</taxon>
        <taxon>Cladocopium</taxon>
    </lineage>
</organism>
<dbReference type="InterPro" id="IPR012962">
    <property type="entry name" value="Pept_M54_archaemetzincn"/>
</dbReference>
<evidence type="ECO:0000256" key="3">
    <source>
        <dbReference type="ARBA" id="ARBA00022723"/>
    </source>
</evidence>
<dbReference type="EMBL" id="CAMXCT010001760">
    <property type="protein sequence ID" value="CAI3992806.1"/>
    <property type="molecule type" value="Genomic_DNA"/>
</dbReference>
<keyword evidence="4" id="KW-0378">Hydrolase</keyword>
<comment type="cofactor">
    <cofactor evidence="1">
        <name>Zn(2+)</name>
        <dbReference type="ChEBI" id="CHEBI:29105"/>
    </cofactor>
</comment>
<accession>A0A9P1CK08</accession>
<gene>
    <name evidence="8" type="ORF">C1SCF055_LOCUS19602</name>
</gene>
<dbReference type="GO" id="GO:0006508">
    <property type="term" value="P:proteolysis"/>
    <property type="evidence" value="ECO:0007669"/>
    <property type="project" value="UniProtKB-KW"/>
</dbReference>
<evidence type="ECO:0000256" key="6">
    <source>
        <dbReference type="ARBA" id="ARBA00023049"/>
    </source>
</evidence>
<keyword evidence="10" id="KW-1185">Reference proteome</keyword>
<evidence type="ECO:0000313" key="9">
    <source>
        <dbReference type="EMBL" id="CAL4780118.1"/>
    </source>
</evidence>
<dbReference type="Proteomes" id="UP001152797">
    <property type="component" value="Unassembled WGS sequence"/>
</dbReference>
<dbReference type="Gene3D" id="3.40.390.10">
    <property type="entry name" value="Collagenase (Catalytic Domain)"/>
    <property type="match status" value="1"/>
</dbReference>
<reference evidence="8" key="1">
    <citation type="submission" date="2022-10" db="EMBL/GenBank/DDBJ databases">
        <authorList>
            <person name="Chen Y."/>
            <person name="Dougan E. K."/>
            <person name="Chan C."/>
            <person name="Rhodes N."/>
            <person name="Thang M."/>
        </authorList>
    </citation>
    <scope>NUCLEOTIDE SEQUENCE</scope>
</reference>
<evidence type="ECO:0000256" key="4">
    <source>
        <dbReference type="ARBA" id="ARBA00022801"/>
    </source>
</evidence>
<feature type="region of interest" description="Disordered" evidence="7">
    <location>
        <begin position="252"/>
        <end position="315"/>
    </location>
</feature>
<dbReference type="EMBL" id="CAMXCT030001760">
    <property type="protein sequence ID" value="CAL4780118.1"/>
    <property type="molecule type" value="Genomic_DNA"/>
</dbReference>
<keyword evidence="2" id="KW-0645">Protease</keyword>
<dbReference type="PANTHER" id="PTHR15910:SF1">
    <property type="entry name" value="ARCHAEMETZINCIN-2"/>
    <property type="match status" value="1"/>
</dbReference>
<evidence type="ECO:0000256" key="1">
    <source>
        <dbReference type="ARBA" id="ARBA00001947"/>
    </source>
</evidence>
<keyword evidence="5" id="KW-0862">Zinc</keyword>